<reference evidence="13 14" key="1">
    <citation type="submission" date="2018-05" db="EMBL/GenBank/DDBJ databases">
        <title>Genomic Encyclopedia of Type Strains, Phase IV (KMG-IV): sequencing the most valuable type-strain genomes for metagenomic binning, comparative biology and taxonomic classification.</title>
        <authorList>
            <person name="Goeker M."/>
        </authorList>
    </citation>
    <scope>NUCLEOTIDE SEQUENCE [LARGE SCALE GENOMIC DNA]</scope>
    <source>
        <strain evidence="13 14">DSM 3183</strain>
    </source>
</reference>
<dbReference type="InterPro" id="IPR012910">
    <property type="entry name" value="Plug_dom"/>
</dbReference>
<dbReference type="Gene3D" id="2.170.130.10">
    <property type="entry name" value="TonB-dependent receptor, plug domain"/>
    <property type="match status" value="1"/>
</dbReference>
<evidence type="ECO:0000313" key="14">
    <source>
        <dbReference type="Proteomes" id="UP000248014"/>
    </source>
</evidence>
<comment type="subcellular location">
    <subcellularLocation>
        <location evidence="1 8">Cell outer membrane</location>
        <topology evidence="1 8">Multi-pass membrane protein</topology>
    </subcellularLocation>
</comment>
<evidence type="ECO:0000256" key="3">
    <source>
        <dbReference type="ARBA" id="ARBA00022452"/>
    </source>
</evidence>
<dbReference type="InterPro" id="IPR037066">
    <property type="entry name" value="Plug_dom_sf"/>
</dbReference>
<keyword evidence="2 8" id="KW-0813">Transport</keyword>
<evidence type="ECO:0000256" key="7">
    <source>
        <dbReference type="ARBA" id="ARBA00023237"/>
    </source>
</evidence>
<organism evidence="13 14">
    <name type="scientific">Blastomonas natatoria</name>
    <dbReference type="NCBI Taxonomy" id="34015"/>
    <lineage>
        <taxon>Bacteria</taxon>
        <taxon>Pseudomonadati</taxon>
        <taxon>Pseudomonadota</taxon>
        <taxon>Alphaproteobacteria</taxon>
        <taxon>Sphingomonadales</taxon>
        <taxon>Sphingomonadaceae</taxon>
        <taxon>Blastomonas</taxon>
    </lineage>
</organism>
<dbReference type="GO" id="GO:0044718">
    <property type="term" value="P:siderophore transmembrane transport"/>
    <property type="evidence" value="ECO:0007669"/>
    <property type="project" value="TreeGrafter"/>
</dbReference>
<keyword evidence="7 8" id="KW-0998">Cell outer membrane</keyword>
<dbReference type="InterPro" id="IPR036942">
    <property type="entry name" value="Beta-barrel_TonB_sf"/>
</dbReference>
<dbReference type="RefSeq" id="WP_110299319.1">
    <property type="nucleotide sequence ID" value="NZ_QJJM01000009.1"/>
</dbReference>
<feature type="signal peptide" evidence="10">
    <location>
        <begin position="1"/>
        <end position="25"/>
    </location>
</feature>
<dbReference type="PANTHER" id="PTHR30069">
    <property type="entry name" value="TONB-DEPENDENT OUTER MEMBRANE RECEPTOR"/>
    <property type="match status" value="1"/>
</dbReference>
<dbReference type="PROSITE" id="PS52016">
    <property type="entry name" value="TONB_DEPENDENT_REC_3"/>
    <property type="match status" value="1"/>
</dbReference>
<dbReference type="Pfam" id="PF00593">
    <property type="entry name" value="TonB_dep_Rec_b-barrel"/>
    <property type="match status" value="1"/>
</dbReference>
<evidence type="ECO:0000256" key="8">
    <source>
        <dbReference type="PROSITE-ProRule" id="PRU01360"/>
    </source>
</evidence>
<keyword evidence="4 8" id="KW-0812">Transmembrane</keyword>
<dbReference type="InterPro" id="IPR000531">
    <property type="entry name" value="Beta-barrel_TonB"/>
</dbReference>
<dbReference type="GO" id="GO:0015344">
    <property type="term" value="F:siderophore uptake transmembrane transporter activity"/>
    <property type="evidence" value="ECO:0007669"/>
    <property type="project" value="TreeGrafter"/>
</dbReference>
<dbReference type="PANTHER" id="PTHR30069:SF39">
    <property type="entry name" value="BLL6183 PROTEIN"/>
    <property type="match status" value="1"/>
</dbReference>
<comment type="similarity">
    <text evidence="8 9">Belongs to the TonB-dependent receptor family.</text>
</comment>
<proteinExistence type="inferred from homology"/>
<name>A0A2V3UYZ2_9SPHN</name>
<keyword evidence="13" id="KW-0675">Receptor</keyword>
<dbReference type="EMBL" id="QJJM01000009">
    <property type="protein sequence ID" value="PXW73788.1"/>
    <property type="molecule type" value="Genomic_DNA"/>
</dbReference>
<dbReference type="SUPFAM" id="SSF56935">
    <property type="entry name" value="Porins"/>
    <property type="match status" value="1"/>
</dbReference>
<keyword evidence="5 9" id="KW-0798">TonB box</keyword>
<dbReference type="Pfam" id="PF07715">
    <property type="entry name" value="Plug"/>
    <property type="match status" value="1"/>
</dbReference>
<keyword evidence="14" id="KW-1185">Reference proteome</keyword>
<dbReference type="Gene3D" id="2.40.170.20">
    <property type="entry name" value="TonB-dependent receptor, beta-barrel domain"/>
    <property type="match status" value="1"/>
</dbReference>
<dbReference type="PROSITE" id="PS51257">
    <property type="entry name" value="PROKAR_LIPOPROTEIN"/>
    <property type="match status" value="1"/>
</dbReference>
<evidence type="ECO:0000313" key="13">
    <source>
        <dbReference type="EMBL" id="PXW73788.1"/>
    </source>
</evidence>
<evidence type="ECO:0000256" key="9">
    <source>
        <dbReference type="RuleBase" id="RU003357"/>
    </source>
</evidence>
<keyword evidence="3 8" id="KW-1134">Transmembrane beta strand</keyword>
<comment type="caution">
    <text evidence="13">The sequence shown here is derived from an EMBL/GenBank/DDBJ whole genome shotgun (WGS) entry which is preliminary data.</text>
</comment>
<keyword evidence="6 8" id="KW-0472">Membrane</keyword>
<dbReference type="OrthoDB" id="9760620at2"/>
<evidence type="ECO:0000256" key="2">
    <source>
        <dbReference type="ARBA" id="ARBA00022448"/>
    </source>
</evidence>
<dbReference type="AlphaFoldDB" id="A0A2V3UYZ2"/>
<dbReference type="CDD" id="cd01347">
    <property type="entry name" value="ligand_gated_channel"/>
    <property type="match status" value="1"/>
</dbReference>
<evidence type="ECO:0000259" key="11">
    <source>
        <dbReference type="Pfam" id="PF00593"/>
    </source>
</evidence>
<keyword evidence="10" id="KW-0732">Signal</keyword>
<dbReference type="Proteomes" id="UP000248014">
    <property type="component" value="Unassembled WGS sequence"/>
</dbReference>
<evidence type="ECO:0000256" key="4">
    <source>
        <dbReference type="ARBA" id="ARBA00022692"/>
    </source>
</evidence>
<gene>
    <name evidence="13" type="ORF">C7451_10974</name>
</gene>
<dbReference type="InterPro" id="IPR039426">
    <property type="entry name" value="TonB-dep_rcpt-like"/>
</dbReference>
<protein>
    <submittedName>
        <fullName evidence="13">Iron complex outermembrane receptor protein</fullName>
    </submittedName>
</protein>
<evidence type="ECO:0000256" key="6">
    <source>
        <dbReference type="ARBA" id="ARBA00023136"/>
    </source>
</evidence>
<feature type="domain" description="TonB-dependent receptor plug" evidence="12">
    <location>
        <begin position="60"/>
        <end position="167"/>
    </location>
</feature>
<evidence type="ECO:0000259" key="12">
    <source>
        <dbReference type="Pfam" id="PF07715"/>
    </source>
</evidence>
<feature type="domain" description="TonB-dependent receptor-like beta-barrel" evidence="11">
    <location>
        <begin position="300"/>
        <end position="672"/>
    </location>
</feature>
<evidence type="ECO:0000256" key="1">
    <source>
        <dbReference type="ARBA" id="ARBA00004571"/>
    </source>
</evidence>
<evidence type="ECO:0000256" key="5">
    <source>
        <dbReference type="ARBA" id="ARBA00023077"/>
    </source>
</evidence>
<feature type="chain" id="PRO_5015965782" evidence="10">
    <location>
        <begin position="26"/>
        <end position="711"/>
    </location>
</feature>
<dbReference type="GO" id="GO:0009279">
    <property type="term" value="C:cell outer membrane"/>
    <property type="evidence" value="ECO:0007669"/>
    <property type="project" value="UniProtKB-SubCell"/>
</dbReference>
<sequence length="711" mass="76543">MNTKAFLRAALLGGAAFACVSPALAQGVGQRTDPVIVVTASVTGTPTAPSVEEARKRLEQVPGGVGLVEDTVFAEDFAQSIGDVLFLTPGVFADTSAQRESRISIRGSGLNSGFERRGITVLRDGVPISRASGSTEFQEIDPLTIRYLEVFKGANGLQFGAASLGGAVNIVSPTGRTAHSRFSGRIEGGSFNSLRGNLSASGVSGDTDYYVGLTGLRDDGFREHSDVRSLYGHGNIGFKLGDNVETRFYVTALSDNFELNGSLRLADALANPRAAGRPVTVGPFRPGGPVTVLDPGPVADDWDRNLDVFRLSNLTAITLGSSTVEIGGWYARRKLDHAITRFAGIIDQKEDEFGVSLRGLGEFTLLGDAVSRWTLGGYYAKGDNRARRHRNLNGQRAGLVSESDQDSTSLTTFGQLDLGLTSRFTAILGGQYVQVVRDVDAVLADVSGRGEYEQFSPRFGLLYQLSDTAQLYGNINRSFEPPSLADLTSGGARPFAPLKEQRATTFEIGSRGQASFIAWDVSLYRSEVENEFLDFGVPGANGFVSFTDNADRTIHQGIELGLDVYVAREVLAARGQAFTLRGAYTFNDFRFDGDATYGDNQLAGVPRHIFVSEARFEQKDSWYVSANLRWVFDGPWADFSNTERAPGYELVGITAGVDVIPGVRLFGSVENLFDTVFISNVATNANQSLERAAIYTPGVGRAIYGGIQARF</sequence>
<evidence type="ECO:0000256" key="10">
    <source>
        <dbReference type="SAM" id="SignalP"/>
    </source>
</evidence>
<accession>A0A2V3UYZ2</accession>